<dbReference type="OrthoDB" id="5706484at2"/>
<reference evidence="2 3" key="1">
    <citation type="submission" date="2017-10" db="EMBL/GenBank/DDBJ databases">
        <title>Paenichitinophaga pekingensis gen. nov., sp. nov., isolated from activated sludge.</title>
        <authorList>
            <person name="Jin D."/>
            <person name="Kong X."/>
            <person name="Deng Y."/>
            <person name="Bai Z."/>
        </authorList>
    </citation>
    <scope>NUCLEOTIDE SEQUENCE [LARGE SCALE GENOMIC DNA]</scope>
    <source>
        <strain evidence="2 3">13</strain>
    </source>
</reference>
<gene>
    <name evidence="2" type="ORF">COR50_02725</name>
</gene>
<dbReference type="AlphaFoldDB" id="A0A291QQF6"/>
<organism evidence="2 3">
    <name type="scientific">Chitinophaga caeni</name>
    <dbReference type="NCBI Taxonomy" id="2029983"/>
    <lineage>
        <taxon>Bacteria</taxon>
        <taxon>Pseudomonadati</taxon>
        <taxon>Bacteroidota</taxon>
        <taxon>Chitinophagia</taxon>
        <taxon>Chitinophagales</taxon>
        <taxon>Chitinophagaceae</taxon>
        <taxon>Chitinophaga</taxon>
    </lineage>
</organism>
<dbReference type="RefSeq" id="WP_098192555.1">
    <property type="nucleotide sequence ID" value="NZ_CP023777.1"/>
</dbReference>
<dbReference type="KEGG" id="cbae:COR50_02725"/>
<keyword evidence="1" id="KW-0472">Membrane</keyword>
<evidence type="ECO:0000256" key="1">
    <source>
        <dbReference type="SAM" id="Phobius"/>
    </source>
</evidence>
<feature type="transmembrane region" description="Helical" evidence="1">
    <location>
        <begin position="79"/>
        <end position="102"/>
    </location>
</feature>
<dbReference type="EMBL" id="CP023777">
    <property type="protein sequence ID" value="ATL46166.1"/>
    <property type="molecule type" value="Genomic_DNA"/>
</dbReference>
<feature type="transmembrane region" description="Helical" evidence="1">
    <location>
        <begin position="48"/>
        <end position="67"/>
    </location>
</feature>
<name>A0A291QQF6_9BACT</name>
<accession>A0A291QQF6</accession>
<keyword evidence="1" id="KW-1133">Transmembrane helix</keyword>
<keyword evidence="3" id="KW-1185">Reference proteome</keyword>
<proteinExistence type="predicted"/>
<sequence>MNELELKQLWQTTNDKLEANFVLSKENADNITRLKVHNILGSMKPLKFFTILIGMLWVTIGSIVLSANWESLWNANKFFLLSAALQILLTASALFIYLFQLVKIYRVDTGNPILKTQRELAQLKISTLWSARILFLQLPLWTTFWWHESMFTNWNIGQWLVTLTITGSFTFLSLWLFFNIKYENRDKKWFKLIFKGKEWTPLMKSMELLDQINRFSAEPSADA</sequence>
<evidence type="ECO:0000313" key="2">
    <source>
        <dbReference type="EMBL" id="ATL46166.1"/>
    </source>
</evidence>
<feature type="transmembrane region" description="Helical" evidence="1">
    <location>
        <begin position="123"/>
        <end position="144"/>
    </location>
</feature>
<evidence type="ECO:0000313" key="3">
    <source>
        <dbReference type="Proteomes" id="UP000220133"/>
    </source>
</evidence>
<keyword evidence="1" id="KW-0812">Transmembrane</keyword>
<feature type="transmembrane region" description="Helical" evidence="1">
    <location>
        <begin position="156"/>
        <end position="178"/>
    </location>
</feature>
<protein>
    <submittedName>
        <fullName evidence="2">Uncharacterized protein</fullName>
    </submittedName>
</protein>
<dbReference type="Proteomes" id="UP000220133">
    <property type="component" value="Chromosome"/>
</dbReference>